<keyword evidence="2" id="KW-0560">Oxidoreductase</keyword>
<comment type="similarity">
    <text evidence="1">Belongs to the nitroreductase family.</text>
</comment>
<dbReference type="EMBL" id="JBHSHP010000056">
    <property type="protein sequence ID" value="MFC4756033.1"/>
    <property type="molecule type" value="Genomic_DNA"/>
</dbReference>
<evidence type="ECO:0000256" key="1">
    <source>
        <dbReference type="ARBA" id="ARBA00007118"/>
    </source>
</evidence>
<gene>
    <name evidence="4" type="ORF">ACFO7U_14770</name>
</gene>
<accession>A0ABV9PW64</accession>
<feature type="domain" description="Nitroreductase" evidence="3">
    <location>
        <begin position="21"/>
        <end position="202"/>
    </location>
</feature>
<reference evidence="5" key="1">
    <citation type="journal article" date="2019" name="Int. J. Syst. Evol. Microbiol.">
        <title>The Global Catalogue of Microorganisms (GCM) 10K type strain sequencing project: providing services to taxonomists for standard genome sequencing and annotation.</title>
        <authorList>
            <consortium name="The Broad Institute Genomics Platform"/>
            <consortium name="The Broad Institute Genome Sequencing Center for Infectious Disease"/>
            <person name="Wu L."/>
            <person name="Ma J."/>
        </authorList>
    </citation>
    <scope>NUCLEOTIDE SEQUENCE [LARGE SCALE GENOMIC DNA]</scope>
    <source>
        <strain evidence="5">JCM 11882</strain>
    </source>
</reference>
<dbReference type="Pfam" id="PF00881">
    <property type="entry name" value="Nitroreductase"/>
    <property type="match status" value="1"/>
</dbReference>
<dbReference type="PANTHER" id="PTHR43673">
    <property type="entry name" value="NAD(P)H NITROREDUCTASE YDGI-RELATED"/>
    <property type="match status" value="1"/>
</dbReference>
<dbReference type="SUPFAM" id="SSF55469">
    <property type="entry name" value="FMN-dependent nitroreductase-like"/>
    <property type="match status" value="1"/>
</dbReference>
<keyword evidence="5" id="KW-1185">Reference proteome</keyword>
<name>A0ABV9PW64_9ACTN</name>
<evidence type="ECO:0000313" key="4">
    <source>
        <dbReference type="EMBL" id="MFC4756033.1"/>
    </source>
</evidence>
<comment type="caution">
    <text evidence="4">The sequence shown here is derived from an EMBL/GenBank/DDBJ whole genome shotgun (WGS) entry which is preliminary data.</text>
</comment>
<evidence type="ECO:0000313" key="5">
    <source>
        <dbReference type="Proteomes" id="UP001595836"/>
    </source>
</evidence>
<dbReference type="PANTHER" id="PTHR43673:SF10">
    <property type="entry name" value="NADH DEHYDROGENASE_NAD(P)H NITROREDUCTASE XCC3605-RELATED"/>
    <property type="match status" value="1"/>
</dbReference>
<dbReference type="InterPro" id="IPR029479">
    <property type="entry name" value="Nitroreductase"/>
</dbReference>
<dbReference type="Gene3D" id="3.40.109.10">
    <property type="entry name" value="NADH Oxidase"/>
    <property type="match status" value="1"/>
</dbReference>
<sequence length="226" mass="25220">MSTVGDPATVRPDVSAHELITTTRAVRLRLDLDRPVAPELLEACVADALQAPQGSNLMRTEFVVVRDPERISRLGTIYREEFDGFYRASEVGLFKRVDADDEHAAQSRRTRDSAEHLAAVMDRVPAIVIPCLTPRLADGDLLAAKHRLATVYPTVWNFMLAARLRGLGTCWTGMTLAREADVAEIVGIDPEAVEQVCMIPVAHHTGERFRPAWRPPATDFIHWDTW</sequence>
<proteinExistence type="inferred from homology"/>
<dbReference type="Proteomes" id="UP001595836">
    <property type="component" value="Unassembled WGS sequence"/>
</dbReference>
<dbReference type="RefSeq" id="WP_295647574.1">
    <property type="nucleotide sequence ID" value="NZ_BAABCD010000053.1"/>
</dbReference>
<evidence type="ECO:0000259" key="3">
    <source>
        <dbReference type="Pfam" id="PF00881"/>
    </source>
</evidence>
<organism evidence="4 5">
    <name type="scientific">Dietzia aurantiaca</name>
    <dbReference type="NCBI Taxonomy" id="983873"/>
    <lineage>
        <taxon>Bacteria</taxon>
        <taxon>Bacillati</taxon>
        <taxon>Actinomycetota</taxon>
        <taxon>Actinomycetes</taxon>
        <taxon>Mycobacteriales</taxon>
        <taxon>Dietziaceae</taxon>
        <taxon>Dietzia</taxon>
    </lineage>
</organism>
<dbReference type="InterPro" id="IPR000415">
    <property type="entry name" value="Nitroreductase-like"/>
</dbReference>
<evidence type="ECO:0000256" key="2">
    <source>
        <dbReference type="ARBA" id="ARBA00023002"/>
    </source>
</evidence>
<protein>
    <submittedName>
        <fullName evidence="4">Nitroreductase family protein</fullName>
    </submittedName>
</protein>
<dbReference type="CDD" id="cd02062">
    <property type="entry name" value="Nitro_FMN_reductase"/>
    <property type="match status" value="1"/>
</dbReference>